<dbReference type="InterPro" id="IPR036388">
    <property type="entry name" value="WH-like_DNA-bd_sf"/>
</dbReference>
<dbReference type="InterPro" id="IPR011711">
    <property type="entry name" value="GntR_C"/>
</dbReference>
<feature type="domain" description="HTH gntR-type" evidence="4">
    <location>
        <begin position="2"/>
        <end position="70"/>
    </location>
</feature>
<dbReference type="PROSITE" id="PS50949">
    <property type="entry name" value="HTH_GNTR"/>
    <property type="match status" value="1"/>
</dbReference>
<dbReference type="InterPro" id="IPR036390">
    <property type="entry name" value="WH_DNA-bd_sf"/>
</dbReference>
<protein>
    <submittedName>
        <fullName evidence="5">FadR family transcriptional regulator</fullName>
    </submittedName>
</protein>
<dbReference type="GO" id="GO:0003700">
    <property type="term" value="F:DNA-binding transcription factor activity"/>
    <property type="evidence" value="ECO:0007669"/>
    <property type="project" value="InterPro"/>
</dbReference>
<keyword evidence="1" id="KW-0805">Transcription regulation</keyword>
<name>A0A9D2D0U6_9FIRM</name>
<dbReference type="Pfam" id="PF07729">
    <property type="entry name" value="FCD"/>
    <property type="match status" value="1"/>
</dbReference>
<dbReference type="Gene3D" id="1.20.120.530">
    <property type="entry name" value="GntR ligand-binding domain-like"/>
    <property type="match status" value="1"/>
</dbReference>
<dbReference type="Pfam" id="PF00392">
    <property type="entry name" value="GntR"/>
    <property type="match status" value="1"/>
</dbReference>
<dbReference type="SMART" id="SM00345">
    <property type="entry name" value="HTH_GNTR"/>
    <property type="match status" value="1"/>
</dbReference>
<dbReference type="Gene3D" id="1.10.10.10">
    <property type="entry name" value="Winged helix-like DNA-binding domain superfamily/Winged helix DNA-binding domain"/>
    <property type="match status" value="1"/>
</dbReference>
<evidence type="ECO:0000313" key="5">
    <source>
        <dbReference type="EMBL" id="HIZ06351.1"/>
    </source>
</evidence>
<dbReference type="PANTHER" id="PTHR43537">
    <property type="entry name" value="TRANSCRIPTIONAL REGULATOR, GNTR FAMILY"/>
    <property type="match status" value="1"/>
</dbReference>
<keyword evidence="3" id="KW-0804">Transcription</keyword>
<dbReference type="InterPro" id="IPR008920">
    <property type="entry name" value="TF_FadR/GntR_C"/>
</dbReference>
<evidence type="ECO:0000313" key="6">
    <source>
        <dbReference type="Proteomes" id="UP000824024"/>
    </source>
</evidence>
<evidence type="ECO:0000256" key="2">
    <source>
        <dbReference type="ARBA" id="ARBA00023125"/>
    </source>
</evidence>
<evidence type="ECO:0000256" key="3">
    <source>
        <dbReference type="ARBA" id="ARBA00023163"/>
    </source>
</evidence>
<dbReference type="SMART" id="SM00895">
    <property type="entry name" value="FCD"/>
    <property type="match status" value="1"/>
</dbReference>
<dbReference type="CDD" id="cd07377">
    <property type="entry name" value="WHTH_GntR"/>
    <property type="match status" value="1"/>
</dbReference>
<evidence type="ECO:0000259" key="4">
    <source>
        <dbReference type="PROSITE" id="PS50949"/>
    </source>
</evidence>
<dbReference type="SUPFAM" id="SSF46785">
    <property type="entry name" value="Winged helix' DNA-binding domain"/>
    <property type="match status" value="1"/>
</dbReference>
<dbReference type="GO" id="GO:0003677">
    <property type="term" value="F:DNA binding"/>
    <property type="evidence" value="ECO:0007669"/>
    <property type="project" value="UniProtKB-KW"/>
</dbReference>
<reference evidence="5" key="2">
    <citation type="submission" date="2021-04" db="EMBL/GenBank/DDBJ databases">
        <authorList>
            <person name="Gilroy R."/>
        </authorList>
    </citation>
    <scope>NUCLEOTIDE SEQUENCE</scope>
    <source>
        <strain evidence="5">CHK192-9172</strain>
    </source>
</reference>
<sequence length="224" mass="26068">MEKSYLKVDNYIKEQILNGELKAGDKLPPERELAQILDVSRNSVREGLRILENMGVIASQQGSGNYISNEFDDAIVSVMSYMYVLKDLNMDQITDFRYALEWQAINLAALRITESQKKRLFELLEKMEQAETEKMRVAYDKEIHYQLIEASGNDYMLVNFKALASIMDRYIFQMRGKIIQGMNSDEDLTMAHRMMIEGVAEGDREKGRQGLELHYTYIYQFKNT</sequence>
<evidence type="ECO:0000256" key="1">
    <source>
        <dbReference type="ARBA" id="ARBA00023015"/>
    </source>
</evidence>
<dbReference type="AlphaFoldDB" id="A0A9D2D0U6"/>
<accession>A0A9D2D0U6</accession>
<dbReference type="EMBL" id="DXCH01000005">
    <property type="protein sequence ID" value="HIZ06351.1"/>
    <property type="molecule type" value="Genomic_DNA"/>
</dbReference>
<dbReference type="InterPro" id="IPR000524">
    <property type="entry name" value="Tscrpt_reg_HTH_GntR"/>
</dbReference>
<dbReference type="PRINTS" id="PR00035">
    <property type="entry name" value="HTHGNTR"/>
</dbReference>
<dbReference type="Proteomes" id="UP000824024">
    <property type="component" value="Unassembled WGS sequence"/>
</dbReference>
<reference evidence="5" key="1">
    <citation type="journal article" date="2021" name="PeerJ">
        <title>Extensive microbial diversity within the chicken gut microbiome revealed by metagenomics and culture.</title>
        <authorList>
            <person name="Gilroy R."/>
            <person name="Ravi A."/>
            <person name="Getino M."/>
            <person name="Pursley I."/>
            <person name="Horton D.L."/>
            <person name="Alikhan N.F."/>
            <person name="Baker D."/>
            <person name="Gharbi K."/>
            <person name="Hall N."/>
            <person name="Watson M."/>
            <person name="Adriaenssens E.M."/>
            <person name="Foster-Nyarko E."/>
            <person name="Jarju S."/>
            <person name="Secka A."/>
            <person name="Antonio M."/>
            <person name="Oren A."/>
            <person name="Chaudhuri R.R."/>
            <person name="La Ragione R."/>
            <person name="Hildebrand F."/>
            <person name="Pallen M.J."/>
        </authorList>
    </citation>
    <scope>NUCLEOTIDE SEQUENCE</scope>
    <source>
        <strain evidence="5">CHK192-9172</strain>
    </source>
</reference>
<organism evidence="5 6">
    <name type="scientific">Candidatus Eubacterium avistercoris</name>
    <dbReference type="NCBI Taxonomy" id="2838567"/>
    <lineage>
        <taxon>Bacteria</taxon>
        <taxon>Bacillati</taxon>
        <taxon>Bacillota</taxon>
        <taxon>Clostridia</taxon>
        <taxon>Eubacteriales</taxon>
        <taxon>Eubacteriaceae</taxon>
        <taxon>Eubacterium</taxon>
    </lineage>
</organism>
<dbReference type="PANTHER" id="PTHR43537:SF5">
    <property type="entry name" value="UXU OPERON TRANSCRIPTIONAL REGULATOR"/>
    <property type="match status" value="1"/>
</dbReference>
<keyword evidence="2" id="KW-0238">DNA-binding</keyword>
<dbReference type="SUPFAM" id="SSF48008">
    <property type="entry name" value="GntR ligand-binding domain-like"/>
    <property type="match status" value="1"/>
</dbReference>
<gene>
    <name evidence="5" type="ORF">IAA08_00270</name>
</gene>
<comment type="caution">
    <text evidence="5">The sequence shown here is derived from an EMBL/GenBank/DDBJ whole genome shotgun (WGS) entry which is preliminary data.</text>
</comment>
<proteinExistence type="predicted"/>